<sequence>MAKRNLLPGGRGLGATFWLLAIMLFVMTVSAAAGLALFNGSRMLDDASGARLIVQLPDGAETSDQVAQLAAEQPGVARAVAVPAEEIEATLEQWLGPALEDSGLPLPGLVEIDLAPDADRDAIAAVITDAAPDARLSAQQAILSPMLDALRATALTGLGLVIAAALAAVSVVILATRAALAANRSTIAILHGMGATDTQVARNFEGRIARDALAGGILGFLLGGLLILLLGLQGGAGVDFLLGGNALIGPVDILILCLLPLVAAGLAFGVARRTILGDLRREP</sequence>
<reference evidence="8" key="1">
    <citation type="submission" date="2022-06" db="EMBL/GenBank/DDBJ databases">
        <title>Sphingomicrobium sedimins sp. nov., a marine bacterium isolated from tidal flat.</title>
        <authorList>
            <person name="Kim C.-H."/>
            <person name="Yoo Y."/>
            <person name="Kim J.-J."/>
        </authorList>
    </citation>
    <scope>NUCLEOTIDE SEQUENCE</scope>
    <source>
        <strain evidence="8">GRR-S6-50</strain>
    </source>
</reference>
<evidence type="ECO:0000256" key="1">
    <source>
        <dbReference type="ARBA" id="ARBA00004651"/>
    </source>
</evidence>
<evidence type="ECO:0000313" key="8">
    <source>
        <dbReference type="EMBL" id="MCM8558101.1"/>
    </source>
</evidence>
<dbReference type="GO" id="GO:0005886">
    <property type="term" value="C:plasma membrane"/>
    <property type="evidence" value="ECO:0007669"/>
    <property type="project" value="UniProtKB-SubCell"/>
</dbReference>
<keyword evidence="2" id="KW-1003">Cell membrane</keyword>
<evidence type="ECO:0000259" key="7">
    <source>
        <dbReference type="Pfam" id="PF02687"/>
    </source>
</evidence>
<name>A0A9X2J486_9SPHN</name>
<evidence type="ECO:0000256" key="6">
    <source>
        <dbReference type="SAM" id="Phobius"/>
    </source>
</evidence>
<feature type="transmembrane region" description="Helical" evidence="6">
    <location>
        <begin position="212"/>
        <end position="233"/>
    </location>
</feature>
<keyword evidence="3 6" id="KW-0812">Transmembrane</keyword>
<dbReference type="InterPro" id="IPR003838">
    <property type="entry name" value="ABC3_permease_C"/>
</dbReference>
<keyword evidence="4 6" id="KW-1133">Transmembrane helix</keyword>
<feature type="domain" description="ABC3 transporter permease C-terminal" evidence="7">
    <location>
        <begin position="160"/>
        <end position="275"/>
    </location>
</feature>
<evidence type="ECO:0000256" key="3">
    <source>
        <dbReference type="ARBA" id="ARBA00022692"/>
    </source>
</evidence>
<comment type="caution">
    <text evidence="8">The sequence shown here is derived from an EMBL/GenBank/DDBJ whole genome shotgun (WGS) entry which is preliminary data.</text>
</comment>
<protein>
    <submittedName>
        <fullName evidence="8">Permease</fullName>
    </submittedName>
</protein>
<gene>
    <name evidence="8" type="ORF">NDO55_09735</name>
</gene>
<keyword evidence="5 6" id="KW-0472">Membrane</keyword>
<evidence type="ECO:0000256" key="5">
    <source>
        <dbReference type="ARBA" id="ARBA00023136"/>
    </source>
</evidence>
<dbReference type="Pfam" id="PF02687">
    <property type="entry name" value="FtsX"/>
    <property type="match status" value="1"/>
</dbReference>
<keyword evidence="9" id="KW-1185">Reference proteome</keyword>
<accession>A0A9X2J486</accession>
<feature type="transmembrane region" description="Helical" evidence="6">
    <location>
        <begin position="154"/>
        <end position="175"/>
    </location>
</feature>
<feature type="transmembrane region" description="Helical" evidence="6">
    <location>
        <begin position="12"/>
        <end position="38"/>
    </location>
</feature>
<dbReference type="EMBL" id="JAMSHT010000001">
    <property type="protein sequence ID" value="MCM8558101.1"/>
    <property type="molecule type" value="Genomic_DNA"/>
</dbReference>
<dbReference type="RefSeq" id="WP_252114748.1">
    <property type="nucleotide sequence ID" value="NZ_JAMSHT010000001.1"/>
</dbReference>
<evidence type="ECO:0000256" key="4">
    <source>
        <dbReference type="ARBA" id="ARBA00022989"/>
    </source>
</evidence>
<evidence type="ECO:0000313" key="9">
    <source>
        <dbReference type="Proteomes" id="UP001155128"/>
    </source>
</evidence>
<dbReference type="Proteomes" id="UP001155128">
    <property type="component" value="Unassembled WGS sequence"/>
</dbReference>
<evidence type="ECO:0000256" key="2">
    <source>
        <dbReference type="ARBA" id="ARBA00022475"/>
    </source>
</evidence>
<proteinExistence type="predicted"/>
<feature type="transmembrane region" description="Helical" evidence="6">
    <location>
        <begin position="253"/>
        <end position="271"/>
    </location>
</feature>
<organism evidence="8 9">
    <name type="scientific">Sphingomicrobium sediminis</name>
    <dbReference type="NCBI Taxonomy" id="2950949"/>
    <lineage>
        <taxon>Bacteria</taxon>
        <taxon>Pseudomonadati</taxon>
        <taxon>Pseudomonadota</taxon>
        <taxon>Alphaproteobacteria</taxon>
        <taxon>Sphingomonadales</taxon>
        <taxon>Sphingomonadaceae</taxon>
        <taxon>Sphingomicrobium</taxon>
    </lineage>
</organism>
<comment type="subcellular location">
    <subcellularLocation>
        <location evidence="1">Cell membrane</location>
        <topology evidence="1">Multi-pass membrane protein</topology>
    </subcellularLocation>
</comment>
<dbReference type="AlphaFoldDB" id="A0A9X2J486"/>